<evidence type="ECO:0000256" key="1">
    <source>
        <dbReference type="ARBA" id="ARBA00023125"/>
    </source>
</evidence>
<keyword evidence="2" id="KW-0812">Transmembrane</keyword>
<gene>
    <name evidence="4" type="ORF">IV64_GL001796</name>
</gene>
<dbReference type="PATRIC" id="fig|942150.3.peg.1867"/>
<dbReference type="EMBL" id="JQCL01000001">
    <property type="protein sequence ID" value="KRO14949.1"/>
    <property type="molecule type" value="Genomic_DNA"/>
</dbReference>
<keyword evidence="2" id="KW-0472">Membrane</keyword>
<proteinExistence type="predicted"/>
<name>A0A0R2MMM3_9LACO</name>
<dbReference type="InterPro" id="IPR001387">
    <property type="entry name" value="Cro/C1-type_HTH"/>
</dbReference>
<evidence type="ECO:0000313" key="5">
    <source>
        <dbReference type="Proteomes" id="UP000051783"/>
    </source>
</evidence>
<keyword evidence="2" id="KW-1133">Transmembrane helix</keyword>
<feature type="transmembrane region" description="Helical" evidence="2">
    <location>
        <begin position="106"/>
        <end position="130"/>
    </location>
</feature>
<dbReference type="PANTHER" id="PTHR46558">
    <property type="entry name" value="TRACRIPTIONAL REGULATORY PROTEIN-RELATED-RELATED"/>
    <property type="match status" value="1"/>
</dbReference>
<evidence type="ECO:0000259" key="3">
    <source>
        <dbReference type="PROSITE" id="PS50943"/>
    </source>
</evidence>
<accession>A0A0R2MMM3</accession>
<dbReference type="OrthoDB" id="9812495at2"/>
<reference evidence="4 5" key="1">
    <citation type="journal article" date="2015" name="Genome Announc.">
        <title>Expanding the biotechnology potential of lactobacilli through comparative genomics of 213 strains and associated genera.</title>
        <authorList>
            <person name="Sun Z."/>
            <person name="Harris H.M."/>
            <person name="McCann A."/>
            <person name="Guo C."/>
            <person name="Argimon S."/>
            <person name="Zhang W."/>
            <person name="Yang X."/>
            <person name="Jeffery I.B."/>
            <person name="Cooney J.C."/>
            <person name="Kagawa T.F."/>
            <person name="Liu W."/>
            <person name="Song Y."/>
            <person name="Salvetti E."/>
            <person name="Wrobel A."/>
            <person name="Rasinkangas P."/>
            <person name="Parkhill J."/>
            <person name="Rea M.C."/>
            <person name="O'Sullivan O."/>
            <person name="Ritari J."/>
            <person name="Douillard F.P."/>
            <person name="Paul Ross R."/>
            <person name="Yang R."/>
            <person name="Briner A.E."/>
            <person name="Felis G.E."/>
            <person name="de Vos W.M."/>
            <person name="Barrangou R."/>
            <person name="Klaenhammer T.R."/>
            <person name="Caufield P.W."/>
            <person name="Cui Y."/>
            <person name="Zhang H."/>
            <person name="O'Toole P.W."/>
        </authorList>
    </citation>
    <scope>NUCLEOTIDE SEQUENCE [LARGE SCALE GENOMIC DNA]</scope>
    <source>
        <strain evidence="4 5">LMG 26013</strain>
    </source>
</reference>
<dbReference type="Pfam" id="PF01381">
    <property type="entry name" value="HTH_3"/>
    <property type="match status" value="1"/>
</dbReference>
<dbReference type="RefSeq" id="WP_057705143.1">
    <property type="nucleotide sequence ID" value="NZ_JQCL01000001.1"/>
</dbReference>
<dbReference type="STRING" id="942150.IV64_GL001796"/>
<dbReference type="SMART" id="SM00530">
    <property type="entry name" value="HTH_XRE"/>
    <property type="match status" value="1"/>
</dbReference>
<feature type="domain" description="HTH cro/C1-type" evidence="3">
    <location>
        <begin position="7"/>
        <end position="61"/>
    </location>
</feature>
<dbReference type="SUPFAM" id="SSF47413">
    <property type="entry name" value="lambda repressor-like DNA-binding domains"/>
    <property type="match status" value="1"/>
</dbReference>
<dbReference type="Gene3D" id="1.10.260.40">
    <property type="entry name" value="lambda repressor-like DNA-binding domains"/>
    <property type="match status" value="1"/>
</dbReference>
<dbReference type="AlphaFoldDB" id="A0A0R2MMM3"/>
<organism evidence="4 5">
    <name type="scientific">Lactiplantibacillus xiangfangensis</name>
    <dbReference type="NCBI Taxonomy" id="942150"/>
    <lineage>
        <taxon>Bacteria</taxon>
        <taxon>Bacillati</taxon>
        <taxon>Bacillota</taxon>
        <taxon>Bacilli</taxon>
        <taxon>Lactobacillales</taxon>
        <taxon>Lactobacillaceae</taxon>
        <taxon>Lactiplantibacillus</taxon>
    </lineage>
</organism>
<dbReference type="CDD" id="cd00093">
    <property type="entry name" value="HTH_XRE"/>
    <property type="match status" value="1"/>
</dbReference>
<sequence length="247" mass="28540">MRLQAMLKLRRQQRGLTQSQLASQLFVTTQAVSKWETGRAVPSIDNLLALSDFYNISLDELVQGSPFFKKPYLVGKRFNVKRAVGLILFWVLISLLFTGFGYQPWWLFGVVMGLGVIVVLPVAVSDYWVITQSGLILNQYSTKTLVKFRELLMWQPTKTVIRYEQLRGVALQYRTRKRASVFDVNPDYFQIMLMTAKRTWTLDLNAQVRDYLPQLLDYLTRHGIQVSDSQGIIPIIISGQSLYEHFH</sequence>
<feature type="transmembrane region" description="Helical" evidence="2">
    <location>
        <begin position="83"/>
        <end position="100"/>
    </location>
</feature>
<dbReference type="PROSITE" id="PS50943">
    <property type="entry name" value="HTH_CROC1"/>
    <property type="match status" value="1"/>
</dbReference>
<evidence type="ECO:0000313" key="4">
    <source>
        <dbReference type="EMBL" id="KRO14949.1"/>
    </source>
</evidence>
<dbReference type="PANTHER" id="PTHR46558:SF4">
    <property type="entry name" value="DNA-BIDING PHAGE PROTEIN"/>
    <property type="match status" value="1"/>
</dbReference>
<keyword evidence="1" id="KW-0238">DNA-binding</keyword>
<evidence type="ECO:0000256" key="2">
    <source>
        <dbReference type="SAM" id="Phobius"/>
    </source>
</evidence>
<dbReference type="GO" id="GO:0003677">
    <property type="term" value="F:DNA binding"/>
    <property type="evidence" value="ECO:0007669"/>
    <property type="project" value="UniProtKB-KW"/>
</dbReference>
<protein>
    <recommendedName>
        <fullName evidence="3">HTH cro/C1-type domain-containing protein</fullName>
    </recommendedName>
</protein>
<dbReference type="InterPro" id="IPR010982">
    <property type="entry name" value="Lambda_DNA-bd_dom_sf"/>
</dbReference>
<keyword evidence="5" id="KW-1185">Reference proteome</keyword>
<comment type="caution">
    <text evidence="4">The sequence shown here is derived from an EMBL/GenBank/DDBJ whole genome shotgun (WGS) entry which is preliminary data.</text>
</comment>
<dbReference type="Proteomes" id="UP000051783">
    <property type="component" value="Unassembled WGS sequence"/>
</dbReference>